<evidence type="ECO:0000313" key="4">
    <source>
        <dbReference type="EMBL" id="PZR36647.1"/>
    </source>
</evidence>
<reference evidence="4 5" key="1">
    <citation type="submission" date="2017-08" db="EMBL/GenBank/DDBJ databases">
        <title>Infants hospitalized years apart are colonized by the same room-sourced microbial strains.</title>
        <authorList>
            <person name="Brooks B."/>
            <person name="Olm M.R."/>
            <person name="Firek B.A."/>
            <person name="Baker R."/>
            <person name="Thomas B.C."/>
            <person name="Morowitz M.J."/>
            <person name="Banfield J.F."/>
        </authorList>
    </citation>
    <scope>NUCLEOTIDE SEQUENCE [LARGE SCALE GENOMIC DNA]</scope>
    <source>
        <strain evidence="4">S2_003_000_R2_4</strain>
    </source>
</reference>
<dbReference type="InterPro" id="IPR032623">
    <property type="entry name" value="FecR_N"/>
</dbReference>
<evidence type="ECO:0000259" key="3">
    <source>
        <dbReference type="Pfam" id="PF16220"/>
    </source>
</evidence>
<proteinExistence type="predicted"/>
<feature type="domain" description="FecR protein" evidence="2">
    <location>
        <begin position="116"/>
        <end position="208"/>
    </location>
</feature>
<gene>
    <name evidence="4" type="ORF">DI526_02795</name>
</gene>
<dbReference type="RefSeq" id="WP_304273832.1">
    <property type="nucleotide sequence ID" value="NZ_QFQZ01000005.1"/>
</dbReference>
<dbReference type="InterPro" id="IPR012373">
    <property type="entry name" value="Ferrdict_sens_TM"/>
</dbReference>
<dbReference type="Proteomes" id="UP000249393">
    <property type="component" value="Unassembled WGS sequence"/>
</dbReference>
<dbReference type="InterPro" id="IPR006860">
    <property type="entry name" value="FecR"/>
</dbReference>
<dbReference type="Pfam" id="PF16220">
    <property type="entry name" value="DUF4880"/>
    <property type="match status" value="1"/>
</dbReference>
<keyword evidence="1" id="KW-0812">Transmembrane</keyword>
<evidence type="ECO:0000313" key="5">
    <source>
        <dbReference type="Proteomes" id="UP000249393"/>
    </source>
</evidence>
<evidence type="ECO:0000259" key="2">
    <source>
        <dbReference type="Pfam" id="PF04773"/>
    </source>
</evidence>
<dbReference type="GO" id="GO:0016989">
    <property type="term" value="F:sigma factor antagonist activity"/>
    <property type="evidence" value="ECO:0007669"/>
    <property type="project" value="TreeGrafter"/>
</dbReference>
<keyword evidence="1" id="KW-0472">Membrane</keyword>
<keyword evidence="1" id="KW-1133">Transmembrane helix</keyword>
<dbReference type="PIRSF" id="PIRSF018266">
    <property type="entry name" value="FecR"/>
    <property type="match status" value="1"/>
</dbReference>
<dbReference type="EMBL" id="QFQZ01000005">
    <property type="protein sequence ID" value="PZR36647.1"/>
    <property type="molecule type" value="Genomic_DNA"/>
</dbReference>
<accession>A0A2W5VDQ5</accession>
<dbReference type="Gene3D" id="2.60.120.1440">
    <property type="match status" value="1"/>
</dbReference>
<dbReference type="PANTHER" id="PTHR30273:SF2">
    <property type="entry name" value="PROTEIN FECR"/>
    <property type="match status" value="1"/>
</dbReference>
<organism evidence="4 5">
    <name type="scientific">Caulobacter segnis</name>
    <dbReference type="NCBI Taxonomy" id="88688"/>
    <lineage>
        <taxon>Bacteria</taxon>
        <taxon>Pseudomonadati</taxon>
        <taxon>Pseudomonadota</taxon>
        <taxon>Alphaproteobacteria</taxon>
        <taxon>Caulobacterales</taxon>
        <taxon>Caulobacteraceae</taxon>
        <taxon>Caulobacter</taxon>
    </lineage>
</organism>
<dbReference type="PANTHER" id="PTHR30273">
    <property type="entry name" value="PERIPLASMIC SIGNAL SENSOR AND SIGMA FACTOR ACTIVATOR FECR-RELATED"/>
    <property type="match status" value="1"/>
</dbReference>
<dbReference type="Pfam" id="PF04773">
    <property type="entry name" value="FecR"/>
    <property type="match status" value="1"/>
</dbReference>
<evidence type="ECO:0000256" key="1">
    <source>
        <dbReference type="SAM" id="Phobius"/>
    </source>
</evidence>
<name>A0A2W5VDQ5_9CAUL</name>
<feature type="domain" description="FecR N-terminal" evidence="3">
    <location>
        <begin position="13"/>
        <end position="53"/>
    </location>
</feature>
<feature type="transmembrane region" description="Helical" evidence="1">
    <location>
        <begin position="89"/>
        <end position="111"/>
    </location>
</feature>
<sequence>MIADQRKTDRQDKEAAAWFTLLSDTEVENEDLEKFDAWLQRGDNRAAYHRIEEISELGRTLRDDPDLRAAAREALHRPRRVPAPRRTPWLRIGGGLALTGGLACATALLWAGPIKTFQTDVGQRDTVRLEDGSAVELNTDTTLRVRFSRGARRLELVKGQAFFDVAHDTARPFLVKAGQMEVRAVGTRFDVRHDGPGATVALAQGRVKVRQQDAGKTDWTLSPGQALALAPGATGAQPKAIDLAVQTGWLKNEIIFHDVALADAVKEMNRYERAKITLAPGVPAQSRVNGVFTPGEEEEFVAAVATSFGLQSRRRADGGMELQPRSGA</sequence>
<comment type="caution">
    <text evidence="4">The sequence shown here is derived from an EMBL/GenBank/DDBJ whole genome shotgun (WGS) entry which is preliminary data.</text>
</comment>
<protein>
    <submittedName>
        <fullName evidence="4">Iron dicitrate transport regulator FecR</fullName>
    </submittedName>
</protein>
<dbReference type="AlphaFoldDB" id="A0A2W5VDQ5"/>